<evidence type="ECO:0000259" key="5">
    <source>
        <dbReference type="SMART" id="SM00822"/>
    </source>
</evidence>
<evidence type="ECO:0000313" key="6">
    <source>
        <dbReference type="EMBL" id="OLR95429.1"/>
    </source>
</evidence>
<evidence type="ECO:0000256" key="4">
    <source>
        <dbReference type="RuleBase" id="RU000363"/>
    </source>
</evidence>
<dbReference type="STRING" id="1193682.BJP25_06700"/>
<dbReference type="EMBL" id="MKQR01000002">
    <property type="protein sequence ID" value="OLR95429.1"/>
    <property type="molecule type" value="Genomic_DNA"/>
</dbReference>
<evidence type="ECO:0000256" key="2">
    <source>
        <dbReference type="ARBA" id="ARBA00023002"/>
    </source>
</evidence>
<dbReference type="InterPro" id="IPR002347">
    <property type="entry name" value="SDR_fam"/>
</dbReference>
<dbReference type="PANTHER" id="PTHR43477">
    <property type="entry name" value="DIHYDROANTICAPSIN 7-DEHYDROGENASE"/>
    <property type="match status" value="1"/>
</dbReference>
<comment type="caution">
    <text evidence="6">The sequence shown here is derived from an EMBL/GenBank/DDBJ whole genome shotgun (WGS) entry which is preliminary data.</text>
</comment>
<dbReference type="GO" id="GO:0016491">
    <property type="term" value="F:oxidoreductase activity"/>
    <property type="evidence" value="ECO:0007669"/>
    <property type="project" value="UniProtKB-KW"/>
</dbReference>
<protein>
    <submittedName>
        <fullName evidence="6">3-oxoacyl-ACP reductase</fullName>
    </submittedName>
</protein>
<gene>
    <name evidence="6" type="ORF">BJP25_06700</name>
</gene>
<keyword evidence="2" id="KW-0560">Oxidoreductase</keyword>
<dbReference type="RefSeq" id="WP_075972870.1">
    <property type="nucleotide sequence ID" value="NZ_MKQR01000002.1"/>
</dbReference>
<evidence type="ECO:0000256" key="3">
    <source>
        <dbReference type="ARBA" id="ARBA00023027"/>
    </source>
</evidence>
<sequence length="254" mass="26112">MDLGLAGKTAVVTGASQGIGLATTHALVAEGAHVLAVARTPPTGDGITPVAADLTSQDGTKAVAEAAGEVDILVNNLGGVIPASMRAAGFLDLDDDTWQQTYELNLFATVRLTRALLPTLLDRRGTIINVSSIGALAAYPPVDYGTAKAALNNLTKALSEEFAPRGLRALTVSPGPTRTQNWSDPSGYAAYLAQKAGIPLADFLADVPANMRITTGRLTEPEETAALITFLASPRAANLTGTNHLADGGAIKTV</sequence>
<evidence type="ECO:0000256" key="1">
    <source>
        <dbReference type="ARBA" id="ARBA00006484"/>
    </source>
</evidence>
<proteinExistence type="inferred from homology"/>
<name>A0A1Q9LTU9_9PSEU</name>
<dbReference type="InterPro" id="IPR051122">
    <property type="entry name" value="SDR_DHRS6-like"/>
</dbReference>
<dbReference type="PRINTS" id="PR00081">
    <property type="entry name" value="GDHRDH"/>
</dbReference>
<dbReference type="Proteomes" id="UP000186040">
    <property type="component" value="Unassembled WGS sequence"/>
</dbReference>
<dbReference type="Gene3D" id="3.40.50.720">
    <property type="entry name" value="NAD(P)-binding Rossmann-like Domain"/>
    <property type="match status" value="1"/>
</dbReference>
<dbReference type="PANTHER" id="PTHR43477:SF4">
    <property type="entry name" value="DEHYDROGENASE_REDUCTASE SDR FAMILY MEMBER 6"/>
    <property type="match status" value="1"/>
</dbReference>
<dbReference type="Pfam" id="PF00106">
    <property type="entry name" value="adh_short"/>
    <property type="match status" value="1"/>
</dbReference>
<evidence type="ECO:0000313" key="7">
    <source>
        <dbReference type="Proteomes" id="UP000186040"/>
    </source>
</evidence>
<dbReference type="SUPFAM" id="SSF51735">
    <property type="entry name" value="NAD(P)-binding Rossmann-fold domains"/>
    <property type="match status" value="1"/>
</dbReference>
<dbReference type="OrthoDB" id="3208554at2"/>
<dbReference type="InterPro" id="IPR057326">
    <property type="entry name" value="KR_dom"/>
</dbReference>
<reference evidence="6 7" key="1">
    <citation type="submission" date="2016-10" db="EMBL/GenBank/DDBJ databases">
        <title>The Draft Genome Sequence of Actinokineospora bangkokensis 44EHWT reveals the biosynthetic pathway of antifungal compounds Thailandins with unusual extender unit butylmalonyl-CoA.</title>
        <authorList>
            <person name="Greule A."/>
            <person name="Intra B."/>
            <person name="Flemming S."/>
            <person name="Rommel M.G."/>
            <person name="Panbangred W."/>
            <person name="Bechthold A."/>
        </authorList>
    </citation>
    <scope>NUCLEOTIDE SEQUENCE [LARGE SCALE GENOMIC DNA]</scope>
    <source>
        <strain evidence="6 7">44EHW</strain>
    </source>
</reference>
<accession>A0A1Q9LTU9</accession>
<comment type="similarity">
    <text evidence="1 4">Belongs to the short-chain dehydrogenases/reductases (SDR) family.</text>
</comment>
<keyword evidence="3" id="KW-0520">NAD</keyword>
<keyword evidence="7" id="KW-1185">Reference proteome</keyword>
<dbReference type="PRINTS" id="PR00080">
    <property type="entry name" value="SDRFAMILY"/>
</dbReference>
<dbReference type="SMART" id="SM00822">
    <property type="entry name" value="PKS_KR"/>
    <property type="match status" value="1"/>
</dbReference>
<dbReference type="InterPro" id="IPR036291">
    <property type="entry name" value="NAD(P)-bd_dom_sf"/>
</dbReference>
<organism evidence="6 7">
    <name type="scientific">Actinokineospora bangkokensis</name>
    <dbReference type="NCBI Taxonomy" id="1193682"/>
    <lineage>
        <taxon>Bacteria</taxon>
        <taxon>Bacillati</taxon>
        <taxon>Actinomycetota</taxon>
        <taxon>Actinomycetes</taxon>
        <taxon>Pseudonocardiales</taxon>
        <taxon>Pseudonocardiaceae</taxon>
        <taxon>Actinokineospora</taxon>
    </lineage>
</organism>
<dbReference type="AlphaFoldDB" id="A0A1Q9LTU9"/>
<feature type="domain" description="Ketoreductase" evidence="5">
    <location>
        <begin position="8"/>
        <end position="185"/>
    </location>
</feature>